<gene>
    <name evidence="8" type="ORF">SAMN05216550_10627</name>
</gene>
<reference evidence="8 9" key="1">
    <citation type="submission" date="2016-10" db="EMBL/GenBank/DDBJ databases">
        <authorList>
            <person name="Varghese N."/>
            <person name="Submissions S."/>
        </authorList>
    </citation>
    <scope>NUCLEOTIDE SEQUENCE [LARGE SCALE GENOMIC DNA]</scope>
    <source>
        <strain evidence="8 9">LMG 22274</strain>
    </source>
</reference>
<feature type="region of interest" description="Disordered" evidence="6">
    <location>
        <begin position="1"/>
        <end position="22"/>
    </location>
</feature>
<dbReference type="GO" id="GO:0051537">
    <property type="term" value="F:2 iron, 2 sulfur cluster binding"/>
    <property type="evidence" value="ECO:0007669"/>
    <property type="project" value="UniProtKB-KW"/>
</dbReference>
<dbReference type="InterPro" id="IPR036922">
    <property type="entry name" value="Rieske_2Fe-2S_sf"/>
</dbReference>
<dbReference type="Proteomes" id="UP000183529">
    <property type="component" value="Unassembled WGS sequence"/>
</dbReference>
<evidence type="ECO:0000313" key="8">
    <source>
        <dbReference type="EMBL" id="SEJ57148.1"/>
    </source>
</evidence>
<dbReference type="Pfam" id="PF00355">
    <property type="entry name" value="Rieske"/>
    <property type="match status" value="1"/>
</dbReference>
<feature type="compositionally biased region" description="Pro residues" evidence="6">
    <location>
        <begin position="1"/>
        <end position="11"/>
    </location>
</feature>
<dbReference type="GO" id="GO:0046872">
    <property type="term" value="F:metal ion binding"/>
    <property type="evidence" value="ECO:0007669"/>
    <property type="project" value="UniProtKB-KW"/>
</dbReference>
<dbReference type="Gene3D" id="2.102.10.10">
    <property type="entry name" value="Rieske [2Fe-2S] iron-sulphur domain"/>
    <property type="match status" value="1"/>
</dbReference>
<comment type="caution">
    <text evidence="8">The sequence shown here is derived from an EMBL/GenBank/DDBJ whole genome shotgun (WGS) entry which is preliminary data.</text>
</comment>
<evidence type="ECO:0000256" key="5">
    <source>
        <dbReference type="ARBA" id="ARBA00023014"/>
    </source>
</evidence>
<evidence type="ECO:0000256" key="2">
    <source>
        <dbReference type="ARBA" id="ARBA00022723"/>
    </source>
</evidence>
<keyword evidence="2" id="KW-0479">Metal-binding</keyword>
<proteinExistence type="predicted"/>
<evidence type="ECO:0000256" key="3">
    <source>
        <dbReference type="ARBA" id="ARBA00023002"/>
    </source>
</evidence>
<dbReference type="PROSITE" id="PS51300">
    <property type="entry name" value="NIRD"/>
    <property type="match status" value="1"/>
</dbReference>
<dbReference type="InterPro" id="IPR017941">
    <property type="entry name" value="Rieske_2Fe-2S"/>
</dbReference>
<evidence type="ECO:0000256" key="6">
    <source>
        <dbReference type="SAM" id="MobiDB-lite"/>
    </source>
</evidence>
<accession>A0AAQ1GEN3</accession>
<dbReference type="PROSITE" id="PS51296">
    <property type="entry name" value="RIESKE"/>
    <property type="match status" value="1"/>
</dbReference>
<evidence type="ECO:0000256" key="1">
    <source>
        <dbReference type="ARBA" id="ARBA00022714"/>
    </source>
</evidence>
<feature type="domain" description="Rieske" evidence="7">
    <location>
        <begin position="23"/>
        <end position="127"/>
    </location>
</feature>
<sequence length="151" mass="16371">MNEPLNPPDLPNPTSQEDAPRWTPLCASSDVAENRARAATLDGKQLVVWRDGEGGIHVWDDRCPHRGETLSDGVVAGGLIACASHGWRFDVNGQQIRLISSTQSARCDAKIHATVHDAYERNGYVWVRAPLARAAVVKDARASAASHHECA</sequence>
<evidence type="ECO:0000313" key="9">
    <source>
        <dbReference type="Proteomes" id="UP000183529"/>
    </source>
</evidence>
<protein>
    <submittedName>
        <fullName evidence="8">Rieske [2Fe-2S] domain-containing protein</fullName>
    </submittedName>
</protein>
<name>A0AAQ1GEN3_9BURK</name>
<dbReference type="GO" id="GO:0016491">
    <property type="term" value="F:oxidoreductase activity"/>
    <property type="evidence" value="ECO:0007669"/>
    <property type="project" value="UniProtKB-KW"/>
</dbReference>
<dbReference type="RefSeq" id="WP_074983059.1">
    <property type="nucleotide sequence ID" value="NZ_CADFGN010000006.1"/>
</dbReference>
<keyword evidence="3" id="KW-0560">Oxidoreductase</keyword>
<organism evidence="8 9">
    <name type="scientific">Paraburkholderia tropica</name>
    <dbReference type="NCBI Taxonomy" id="92647"/>
    <lineage>
        <taxon>Bacteria</taxon>
        <taxon>Pseudomonadati</taxon>
        <taxon>Pseudomonadota</taxon>
        <taxon>Betaproteobacteria</taxon>
        <taxon>Burkholderiales</taxon>
        <taxon>Burkholderiaceae</taxon>
        <taxon>Paraburkholderia</taxon>
    </lineage>
</organism>
<dbReference type="InterPro" id="IPR050584">
    <property type="entry name" value="Cholesterol_7-desaturase"/>
</dbReference>
<evidence type="ECO:0000256" key="4">
    <source>
        <dbReference type="ARBA" id="ARBA00023004"/>
    </source>
</evidence>
<dbReference type="PANTHER" id="PTHR21266">
    <property type="entry name" value="IRON-SULFUR DOMAIN CONTAINING PROTEIN"/>
    <property type="match status" value="1"/>
</dbReference>
<dbReference type="PANTHER" id="PTHR21266:SF60">
    <property type="entry name" value="3-KETOSTEROID-9-ALPHA-MONOOXYGENASE, OXYGENASE COMPONENT"/>
    <property type="match status" value="1"/>
</dbReference>
<dbReference type="EMBL" id="FNZM01000006">
    <property type="protein sequence ID" value="SEJ57148.1"/>
    <property type="molecule type" value="Genomic_DNA"/>
</dbReference>
<evidence type="ECO:0000259" key="7">
    <source>
        <dbReference type="PROSITE" id="PS51296"/>
    </source>
</evidence>
<dbReference type="AlphaFoldDB" id="A0AAQ1GEN3"/>
<keyword evidence="1" id="KW-0001">2Fe-2S</keyword>
<keyword evidence="4" id="KW-0408">Iron</keyword>
<dbReference type="SUPFAM" id="SSF50022">
    <property type="entry name" value="ISP domain"/>
    <property type="match status" value="1"/>
</dbReference>
<keyword evidence="5" id="KW-0411">Iron-sulfur</keyword>